<dbReference type="PANTHER" id="PTHR45717:SF15">
    <property type="entry name" value="AGL218WP"/>
    <property type="match status" value="1"/>
</dbReference>
<proteinExistence type="evidence at transcript level"/>
<accession>B8LLC6</accession>
<feature type="repeat" description="PPR" evidence="2">
    <location>
        <begin position="230"/>
        <end position="264"/>
    </location>
</feature>
<dbReference type="InterPro" id="IPR011990">
    <property type="entry name" value="TPR-like_helical_dom_sf"/>
</dbReference>
<dbReference type="Pfam" id="PF17177">
    <property type="entry name" value="PPR_long"/>
    <property type="match status" value="1"/>
</dbReference>
<feature type="compositionally biased region" description="Acidic residues" evidence="3">
    <location>
        <begin position="92"/>
        <end position="105"/>
    </location>
</feature>
<dbReference type="InterPro" id="IPR002885">
    <property type="entry name" value="PPR_rpt"/>
</dbReference>
<dbReference type="NCBIfam" id="TIGR00756">
    <property type="entry name" value="PPR"/>
    <property type="match status" value="1"/>
</dbReference>
<organism evidence="5">
    <name type="scientific">Picea sitchensis</name>
    <name type="common">Sitka spruce</name>
    <name type="synonym">Pinus sitchensis</name>
    <dbReference type="NCBI Taxonomy" id="3332"/>
    <lineage>
        <taxon>Eukaryota</taxon>
        <taxon>Viridiplantae</taxon>
        <taxon>Streptophyta</taxon>
        <taxon>Embryophyta</taxon>
        <taxon>Tracheophyta</taxon>
        <taxon>Spermatophyta</taxon>
        <taxon>Pinopsida</taxon>
        <taxon>Pinidae</taxon>
        <taxon>Conifers I</taxon>
        <taxon>Pinales</taxon>
        <taxon>Pinaceae</taxon>
        <taxon>Picea</taxon>
    </lineage>
</organism>
<dbReference type="Gene3D" id="1.25.40.10">
    <property type="entry name" value="Tetratricopeptide repeat domain"/>
    <property type="match status" value="2"/>
</dbReference>
<evidence type="ECO:0000256" key="1">
    <source>
        <dbReference type="ARBA" id="ARBA00022737"/>
    </source>
</evidence>
<feature type="region of interest" description="Disordered" evidence="3">
    <location>
        <begin position="92"/>
        <end position="112"/>
    </location>
</feature>
<dbReference type="PANTHER" id="PTHR45717">
    <property type="entry name" value="OS12G0527900 PROTEIN"/>
    <property type="match status" value="1"/>
</dbReference>
<name>B8LLC6_PICSI</name>
<evidence type="ECO:0000256" key="3">
    <source>
        <dbReference type="SAM" id="MobiDB-lite"/>
    </source>
</evidence>
<feature type="repeat" description="PPR" evidence="2">
    <location>
        <begin position="438"/>
        <end position="472"/>
    </location>
</feature>
<dbReference type="AlphaFoldDB" id="B8LLC6"/>
<dbReference type="InterPro" id="IPR033443">
    <property type="entry name" value="PROP1-like_PPR_dom"/>
</dbReference>
<dbReference type="GO" id="GO:0005739">
    <property type="term" value="C:mitochondrion"/>
    <property type="evidence" value="ECO:0007669"/>
    <property type="project" value="TreeGrafter"/>
</dbReference>
<evidence type="ECO:0000256" key="2">
    <source>
        <dbReference type="PROSITE-ProRule" id="PRU00708"/>
    </source>
</evidence>
<evidence type="ECO:0000259" key="4">
    <source>
        <dbReference type="Pfam" id="PF17177"/>
    </source>
</evidence>
<keyword evidence="1" id="KW-0677">Repeat</keyword>
<reference evidence="5" key="1">
    <citation type="submission" date="2007-06" db="EMBL/GenBank/DDBJ databases">
        <title>Full length cDNA sequences from Sitka Spruce (Picea sitchensis).</title>
        <authorList>
            <person name="Ralph S.G."/>
            <person name="Chun H.E."/>
            <person name="Liao N."/>
            <person name="Ali J."/>
            <person name="Reid K."/>
            <person name="Kolosova N."/>
            <person name="Cooper N."/>
            <person name="Cullis C."/>
            <person name="Jancsik S."/>
            <person name="Moore R."/>
            <person name="Mayo M."/>
            <person name="Wagner S."/>
            <person name="Holt R.A."/>
            <person name="Jones S.J.M."/>
            <person name="Marra M.A."/>
            <person name="Ritland C.E."/>
            <person name="Ritland K."/>
            <person name="Bohlmann J."/>
        </authorList>
    </citation>
    <scope>NUCLEOTIDE SEQUENCE</scope>
    <source>
        <tissue evidence="5">Green portion of the leader tissue</tissue>
    </source>
</reference>
<protein>
    <recommendedName>
        <fullName evidence="4">PROP1-like PPR domain-containing protein</fullName>
    </recommendedName>
</protein>
<dbReference type="Pfam" id="PF13812">
    <property type="entry name" value="PPR_3"/>
    <property type="match status" value="1"/>
</dbReference>
<dbReference type="PROSITE" id="PS51375">
    <property type="entry name" value="PPR"/>
    <property type="match status" value="2"/>
</dbReference>
<dbReference type="EMBL" id="EF676557">
    <property type="protein sequence ID" value="ABR16456.1"/>
    <property type="molecule type" value="mRNA"/>
</dbReference>
<dbReference type="GO" id="GO:0003729">
    <property type="term" value="F:mRNA binding"/>
    <property type="evidence" value="ECO:0007669"/>
    <property type="project" value="UniProtKB-ARBA"/>
</dbReference>
<sequence length="600" mass="68077">MWALRKTANHLRAHGKYHHTLKTSAGRLENWKDNATHLSFICKSIKGDVVGLGETNGSTPARGISHWHCQYPKFAQVGRGFASQVVTEDNDSADASEDEFSELDDPANSAEAHADPYLSDAEVEKEEVHNASPLYQTVLSCKFIDLPSSLEQWLADGNVLTRREVVITFVHLRNRRMFKRLLKVSDWLEGKKPFKKTERDYASRLDVITKILGIFKGEKYFASIPSDMRGQRAYGTLLANYSSTCNVEKAEEIFKKMKAEGFSLTAFEYNQLLLLYKRLDKKKIQDVLKMMEDEGVKPTIFTYKILIDVKGWMGDIGGMEQVAENMKSEDIEMDSGTLELLARHYIRAGLAEKAEVVLKELENVSLKDKRSRLKMLLPLYAELGKPTEVERIWKDFEAFPALRLDEYATGVVAWGKLGQIEKAEITFEKLLNSGKKLSAKHYNALLNVYADHHLLLKGKELVKRMSDNGCTIEPPIWDALIRLHVNAGELEKADSILFKACNQKQLRPKYWTMVTILEKYAERGDVANAEKIFDRMRQAGYTGSAGAFASLLKSYANARVPAYGFRERMKADKIYLNGRLNSLMEQVDAFKSDTLEGILD</sequence>
<feature type="domain" description="PROP1-like PPR" evidence="4">
    <location>
        <begin position="423"/>
        <end position="555"/>
    </location>
</feature>
<evidence type="ECO:0000313" key="5">
    <source>
        <dbReference type="EMBL" id="ABR16456.1"/>
    </source>
</evidence>